<dbReference type="RefSeq" id="WP_122182805.1">
    <property type="nucleotide sequence ID" value="NZ_RFFJ01000020.1"/>
</dbReference>
<feature type="active site" description="Proton donor" evidence="2">
    <location>
        <position position="42"/>
    </location>
</feature>
<dbReference type="Proteomes" id="UP000278673">
    <property type="component" value="Unassembled WGS sequence"/>
</dbReference>
<comment type="catalytic activity">
    <reaction evidence="2">
        <text>a 3'-end 2',3'-cyclophospho-ribonucleotide-RNA + H2O = a 3'-end 2'-phospho-ribonucleotide-RNA + H(+)</text>
        <dbReference type="Rhea" id="RHEA:11828"/>
        <dbReference type="Rhea" id="RHEA-COMP:10464"/>
        <dbReference type="Rhea" id="RHEA-COMP:17353"/>
        <dbReference type="ChEBI" id="CHEBI:15377"/>
        <dbReference type="ChEBI" id="CHEBI:15378"/>
        <dbReference type="ChEBI" id="CHEBI:83064"/>
        <dbReference type="ChEBI" id="CHEBI:173113"/>
        <dbReference type="EC" id="3.1.4.58"/>
    </reaction>
</comment>
<feature type="short sequence motif" description="HXTX 2" evidence="2">
    <location>
        <begin position="127"/>
        <end position="130"/>
    </location>
</feature>
<dbReference type="PANTHER" id="PTHR35561:SF1">
    <property type="entry name" value="RNA 2',3'-CYCLIC PHOSPHODIESTERASE"/>
    <property type="match status" value="1"/>
</dbReference>
<dbReference type="SUPFAM" id="SSF55144">
    <property type="entry name" value="LigT-like"/>
    <property type="match status" value="1"/>
</dbReference>
<sequence length="188" mass="20393">MRTFAALLPPDEALDQLADTIGPLRRHPSGERLRWAEREDWHITLAFFGETDGAQLPVLYEGLADVARDVEPFSLRLVGGGAFGRRHLWAGVAGDLEPLTRLAFASAGAGRAAGAPGGTVHDAYRPHLTLARNRDRNGDLDHWLARLAGFEGVAWTADSLVLMRSEDAADGAGGTRYRTQASWPLEGR</sequence>
<reference evidence="4 5" key="1">
    <citation type="submission" date="2018-10" db="EMBL/GenBank/DDBJ databases">
        <title>Isolation, diversity and antifungal activity of actinobacteria from wheat.</title>
        <authorList>
            <person name="Han C."/>
        </authorList>
    </citation>
    <scope>NUCLEOTIDE SEQUENCE [LARGE SCALE GENOMIC DNA]</scope>
    <source>
        <strain evidence="4 5">NEAU-YY642</strain>
    </source>
</reference>
<comment type="similarity">
    <text evidence="2">Belongs to the 2H phosphoesterase superfamily. ThpR family.</text>
</comment>
<dbReference type="GO" id="GO:0004113">
    <property type="term" value="F:2',3'-cyclic-nucleotide 3'-phosphodiesterase activity"/>
    <property type="evidence" value="ECO:0007669"/>
    <property type="project" value="InterPro"/>
</dbReference>
<evidence type="ECO:0000259" key="3">
    <source>
        <dbReference type="Pfam" id="PF02834"/>
    </source>
</evidence>
<organism evidence="4 5">
    <name type="scientific">Streptomyces triticirhizae</name>
    <dbReference type="NCBI Taxonomy" id="2483353"/>
    <lineage>
        <taxon>Bacteria</taxon>
        <taxon>Bacillati</taxon>
        <taxon>Actinomycetota</taxon>
        <taxon>Actinomycetes</taxon>
        <taxon>Kitasatosporales</taxon>
        <taxon>Streptomycetaceae</taxon>
        <taxon>Streptomyces</taxon>
    </lineage>
</organism>
<evidence type="ECO:0000256" key="1">
    <source>
        <dbReference type="ARBA" id="ARBA00022801"/>
    </source>
</evidence>
<feature type="short sequence motif" description="HXTX 1" evidence="2">
    <location>
        <begin position="42"/>
        <end position="45"/>
    </location>
</feature>
<proteinExistence type="inferred from homology"/>
<name>A0A3M2M374_9ACTN</name>
<dbReference type="GO" id="GO:0008664">
    <property type="term" value="F:RNA 2',3'-cyclic 3'-phosphodiesterase activity"/>
    <property type="evidence" value="ECO:0007669"/>
    <property type="project" value="UniProtKB-EC"/>
</dbReference>
<dbReference type="InterPro" id="IPR009097">
    <property type="entry name" value="Cyclic_Pdiesterase"/>
</dbReference>
<accession>A0A3M2M374</accession>
<dbReference type="HAMAP" id="MF_01940">
    <property type="entry name" value="RNA_CPDase"/>
    <property type="match status" value="1"/>
</dbReference>
<evidence type="ECO:0000313" key="4">
    <source>
        <dbReference type="EMBL" id="RMI43862.1"/>
    </source>
</evidence>
<comment type="function">
    <text evidence="2">Hydrolyzes RNA 2',3'-cyclic phosphodiester to an RNA 2'-phosphomonoester.</text>
</comment>
<feature type="active site" description="Proton acceptor" evidence="2">
    <location>
        <position position="127"/>
    </location>
</feature>
<protein>
    <recommendedName>
        <fullName evidence="2">RNA 2',3'-cyclic phosphodiesterase</fullName>
        <shortName evidence="2">RNA 2',3'-CPDase</shortName>
        <ecNumber evidence="2">3.1.4.58</ecNumber>
    </recommendedName>
</protein>
<dbReference type="PANTHER" id="PTHR35561">
    <property type="entry name" value="RNA 2',3'-CYCLIC PHOSPHODIESTERASE"/>
    <property type="match status" value="1"/>
</dbReference>
<dbReference type="EC" id="3.1.4.58" evidence="2"/>
<dbReference type="InterPro" id="IPR014051">
    <property type="entry name" value="Phosphoesterase_HXTX"/>
</dbReference>
<dbReference type="EMBL" id="RFFJ01000020">
    <property type="protein sequence ID" value="RMI43862.1"/>
    <property type="molecule type" value="Genomic_DNA"/>
</dbReference>
<dbReference type="NCBIfam" id="TIGR02258">
    <property type="entry name" value="2_5_ligase"/>
    <property type="match status" value="1"/>
</dbReference>
<dbReference type="InterPro" id="IPR004175">
    <property type="entry name" value="RNA_CPDase"/>
</dbReference>
<evidence type="ECO:0000313" key="5">
    <source>
        <dbReference type="Proteomes" id="UP000278673"/>
    </source>
</evidence>
<feature type="domain" description="Phosphoesterase HXTX" evidence="3">
    <location>
        <begin position="9"/>
        <end position="86"/>
    </location>
</feature>
<dbReference type="Gene3D" id="3.90.1140.10">
    <property type="entry name" value="Cyclic phosphodiesterase"/>
    <property type="match status" value="1"/>
</dbReference>
<keyword evidence="5" id="KW-1185">Reference proteome</keyword>
<dbReference type="Pfam" id="PF02834">
    <property type="entry name" value="LigT_PEase"/>
    <property type="match status" value="2"/>
</dbReference>
<comment type="caution">
    <text evidence="4">The sequence shown here is derived from an EMBL/GenBank/DDBJ whole genome shotgun (WGS) entry which is preliminary data.</text>
</comment>
<gene>
    <name evidence="4" type="primary">thpR</name>
    <name evidence="4" type="ORF">EBN88_06285</name>
</gene>
<evidence type="ECO:0000256" key="2">
    <source>
        <dbReference type="HAMAP-Rule" id="MF_01940"/>
    </source>
</evidence>
<dbReference type="AlphaFoldDB" id="A0A3M2M374"/>
<keyword evidence="1 2" id="KW-0378">Hydrolase</keyword>
<feature type="domain" description="Phosphoesterase HXTX" evidence="3">
    <location>
        <begin position="109"/>
        <end position="167"/>
    </location>
</feature>